<reference evidence="1 2" key="1">
    <citation type="submission" date="2016-11" db="EMBL/GenBank/DDBJ databases">
        <authorList>
            <person name="Jaros S."/>
            <person name="Januszkiewicz K."/>
            <person name="Wedrychowicz H."/>
        </authorList>
    </citation>
    <scope>NUCLEOTIDE SEQUENCE [LARGE SCALE GENOMIC DNA]</scope>
    <source>
        <strain evidence="1 2">DSM 14501</strain>
    </source>
</reference>
<protein>
    <recommendedName>
        <fullName evidence="3">DUF3006 domain-containing protein</fullName>
    </recommendedName>
</protein>
<organism evidence="1 2">
    <name type="scientific">Caminicella sporogenes DSM 14501</name>
    <dbReference type="NCBI Taxonomy" id="1121266"/>
    <lineage>
        <taxon>Bacteria</taxon>
        <taxon>Bacillati</taxon>
        <taxon>Bacillota</taxon>
        <taxon>Clostridia</taxon>
        <taxon>Peptostreptococcales</taxon>
        <taxon>Caminicellaceae</taxon>
        <taxon>Caminicella</taxon>
    </lineage>
</organism>
<keyword evidence="2" id="KW-1185">Reference proteome</keyword>
<dbReference type="RefSeq" id="WP_072967888.1">
    <property type="nucleotide sequence ID" value="NZ_FRAJ01000015.1"/>
</dbReference>
<dbReference type="STRING" id="1121266.SAMN02745883_01878"/>
<evidence type="ECO:0000313" key="1">
    <source>
        <dbReference type="EMBL" id="SHK35783.1"/>
    </source>
</evidence>
<evidence type="ECO:0000313" key="2">
    <source>
        <dbReference type="Proteomes" id="UP000184082"/>
    </source>
</evidence>
<dbReference type="Pfam" id="PF11213">
    <property type="entry name" value="DUF3006"/>
    <property type="match status" value="1"/>
</dbReference>
<accession>A0A1M6RTM2</accession>
<proteinExistence type="predicted"/>
<name>A0A1M6RTM2_9FIRM</name>
<gene>
    <name evidence="1" type="ORF">SAMN02745883_01878</name>
</gene>
<dbReference type="EMBL" id="FRAJ01000015">
    <property type="protein sequence ID" value="SHK35783.1"/>
    <property type="molecule type" value="Genomic_DNA"/>
</dbReference>
<evidence type="ECO:0008006" key="3">
    <source>
        <dbReference type="Google" id="ProtNLM"/>
    </source>
</evidence>
<dbReference type="InterPro" id="IPR021377">
    <property type="entry name" value="DUF3006"/>
</dbReference>
<dbReference type="AlphaFoldDB" id="A0A1M6RTM2"/>
<dbReference type="Gene3D" id="6.20.120.50">
    <property type="match status" value="1"/>
</dbReference>
<dbReference type="Proteomes" id="UP000184082">
    <property type="component" value="Unassembled WGS sequence"/>
</dbReference>
<sequence length="70" mass="8424">MKVLIDRFEGDYAVCERENREIINIEKYKIPKEAKEGDVLIIENDRIIIDKEETEKRKKEIEALTDDIWE</sequence>